<reference evidence="3" key="1">
    <citation type="submission" date="2025-08" db="UniProtKB">
        <authorList>
            <consortium name="RefSeq"/>
        </authorList>
    </citation>
    <scope>IDENTIFICATION</scope>
</reference>
<dbReference type="OMA" id="LRGPNNK"/>
<feature type="compositionally biased region" description="Basic and acidic residues" evidence="1">
    <location>
        <begin position="42"/>
        <end position="60"/>
    </location>
</feature>
<feature type="region of interest" description="Disordered" evidence="1">
    <location>
        <begin position="27"/>
        <end position="135"/>
    </location>
</feature>
<dbReference type="RefSeq" id="XP_010248689.1">
    <property type="nucleotide sequence ID" value="XM_010250387.2"/>
</dbReference>
<keyword evidence="2" id="KW-1185">Reference proteome</keyword>
<protein>
    <submittedName>
        <fullName evidence="3">Golgin subfamily A member 6-like protein 22</fullName>
    </submittedName>
</protein>
<name>A0A1U7Z8A3_NELNU</name>
<dbReference type="AlphaFoldDB" id="A0A1U7Z8A3"/>
<dbReference type="Proteomes" id="UP000189703">
    <property type="component" value="Unplaced"/>
</dbReference>
<proteinExistence type="predicted"/>
<dbReference type="GeneID" id="104591524"/>
<feature type="compositionally biased region" description="Basic and acidic residues" evidence="1">
    <location>
        <begin position="239"/>
        <end position="250"/>
    </location>
</feature>
<feature type="compositionally biased region" description="Gly residues" evidence="1">
    <location>
        <begin position="372"/>
        <end position="384"/>
    </location>
</feature>
<feature type="region of interest" description="Disordered" evidence="1">
    <location>
        <begin position="350"/>
        <end position="384"/>
    </location>
</feature>
<accession>A0A1U7Z8A3</accession>
<feature type="compositionally biased region" description="Basic residues" evidence="1">
    <location>
        <begin position="251"/>
        <end position="262"/>
    </location>
</feature>
<feature type="region of interest" description="Disordered" evidence="1">
    <location>
        <begin position="394"/>
        <end position="413"/>
    </location>
</feature>
<feature type="region of interest" description="Disordered" evidence="1">
    <location>
        <begin position="164"/>
        <end position="309"/>
    </location>
</feature>
<evidence type="ECO:0000313" key="3">
    <source>
        <dbReference type="RefSeq" id="XP_010248689.1"/>
    </source>
</evidence>
<organism evidence="2 3">
    <name type="scientific">Nelumbo nucifera</name>
    <name type="common">Sacred lotus</name>
    <dbReference type="NCBI Taxonomy" id="4432"/>
    <lineage>
        <taxon>Eukaryota</taxon>
        <taxon>Viridiplantae</taxon>
        <taxon>Streptophyta</taxon>
        <taxon>Embryophyta</taxon>
        <taxon>Tracheophyta</taxon>
        <taxon>Spermatophyta</taxon>
        <taxon>Magnoliopsida</taxon>
        <taxon>Proteales</taxon>
        <taxon>Nelumbonaceae</taxon>
        <taxon>Nelumbo</taxon>
    </lineage>
</organism>
<feature type="compositionally biased region" description="Basic and acidic residues" evidence="1">
    <location>
        <begin position="110"/>
        <end position="135"/>
    </location>
</feature>
<evidence type="ECO:0000256" key="1">
    <source>
        <dbReference type="SAM" id="MobiDB-lite"/>
    </source>
</evidence>
<feature type="compositionally biased region" description="Basic and acidic residues" evidence="1">
    <location>
        <begin position="164"/>
        <end position="219"/>
    </location>
</feature>
<dbReference type="KEGG" id="nnu:104591524"/>
<evidence type="ECO:0000313" key="2">
    <source>
        <dbReference type="Proteomes" id="UP000189703"/>
    </source>
</evidence>
<gene>
    <name evidence="3" type="primary">LOC104591524</name>
</gene>
<sequence length="413" mass="47305">MENLRSKYPSLPPNYVTLKQLQERRLKELQKEEEEDAARTALEQKRGEEEEMMQKGKENEGQTMVMQRRKDKEKRVSIQASDWPESRRRGQKWLSRGREEAVVIGGGHASDGKERLKIKQEKEEEEALKQKGEEEWRPKASYRLERANGWEFRRRGGNRLNRERVVVSDRKQWLQRKEEEGERRLQEDNLKEEPEVQKGRQEEERNVKAFDRPEERRNGQGEIGLETKNPEGEVEEENCDQKEKINESKKSVKKNKRKKTKVKAGETQTGKIAGASPEKVREEEIPTMPMENPNEERRTDGGFHGIKGRAENFKGSVDEKVEIEGKFGDLALVDDDEKKVVDPEGAKAVNGNRSRREMNGGDGSRFRRWKRLGGGGGGKAGDGGVMVWVKKGEVSDGIPARSGRSSGGRAGRF</sequence>